<organism evidence="6">
    <name type="scientific">Darwinula stevensoni</name>
    <dbReference type="NCBI Taxonomy" id="69355"/>
    <lineage>
        <taxon>Eukaryota</taxon>
        <taxon>Metazoa</taxon>
        <taxon>Ecdysozoa</taxon>
        <taxon>Arthropoda</taxon>
        <taxon>Crustacea</taxon>
        <taxon>Oligostraca</taxon>
        <taxon>Ostracoda</taxon>
        <taxon>Podocopa</taxon>
        <taxon>Podocopida</taxon>
        <taxon>Darwinulocopina</taxon>
        <taxon>Darwinuloidea</taxon>
        <taxon>Darwinulidae</taxon>
        <taxon>Darwinula</taxon>
    </lineage>
</organism>
<evidence type="ECO:0000256" key="3">
    <source>
        <dbReference type="SAM" id="MobiDB-lite"/>
    </source>
</evidence>
<gene>
    <name evidence="6" type="ORF">DSTB1V02_LOCUS11432</name>
</gene>
<keyword evidence="1" id="KW-0342">GTP-binding</keyword>
<comment type="similarity">
    <text evidence="1">Belongs to the TRAFAC class TrmE-Era-EngA-EngB-Septin-like GTPase superfamily. Septin GTPase family.</text>
</comment>
<feature type="compositionally biased region" description="Pro residues" evidence="3">
    <location>
        <begin position="121"/>
        <end position="131"/>
    </location>
</feature>
<feature type="coiled-coil region" evidence="2">
    <location>
        <begin position="735"/>
        <end position="762"/>
    </location>
</feature>
<protein>
    <recommendedName>
        <fullName evidence="5">Septin-type G domain-containing protein</fullName>
    </recommendedName>
</protein>
<dbReference type="GO" id="GO:0005525">
    <property type="term" value="F:GTP binding"/>
    <property type="evidence" value="ECO:0007669"/>
    <property type="project" value="UniProtKB-KW"/>
</dbReference>
<feature type="coiled-coil region" evidence="2">
    <location>
        <begin position="587"/>
        <end position="635"/>
    </location>
</feature>
<dbReference type="AlphaFoldDB" id="A0A7R9FQU7"/>
<feature type="domain" description="Septin-type G" evidence="5">
    <location>
        <begin position="362"/>
        <end position="446"/>
    </location>
</feature>
<evidence type="ECO:0000313" key="6">
    <source>
        <dbReference type="EMBL" id="CAD7251670.1"/>
    </source>
</evidence>
<dbReference type="PANTHER" id="PTHR32046">
    <property type="entry name" value="G DOMAIN-CONTAINING PROTEIN"/>
    <property type="match status" value="1"/>
</dbReference>
<dbReference type="Proteomes" id="UP000677054">
    <property type="component" value="Unassembled WGS sequence"/>
</dbReference>
<keyword evidence="4" id="KW-0812">Transmembrane</keyword>
<name>A0A7R9FQU7_9CRUS</name>
<keyword evidence="7" id="KW-1185">Reference proteome</keyword>
<dbReference type="InterPro" id="IPR027417">
    <property type="entry name" value="P-loop_NTPase"/>
</dbReference>
<reference evidence="6" key="1">
    <citation type="submission" date="2020-11" db="EMBL/GenBank/DDBJ databases">
        <authorList>
            <person name="Tran Van P."/>
        </authorList>
    </citation>
    <scope>NUCLEOTIDE SEQUENCE</scope>
</reference>
<sequence length="919" mass="102825">MAGPWNRWKASTALCLLPLGLTLLALGLVGTGVVDRSVRWKSESVAVFVVVLGSVVVSLSVLPLLAFAWEVVLVKFCLPRTRSSPRARPPPQPPRLAPSRDPLRSSPIWTSSRSGLRDPVRQPPPARPPSSPGSANPVFEEASPHRLLLLLSSLRTTALDLPPSYEMDLPPPYEVAVQKPQGGLMGSSGSEVCRNSKEMMVVCRFDPGKALTPGSKGGEASYIPCSEDGSDLARQNDSHLGTESGYSQNNRTGDGDRVRAPSAAGKFRFLGVGRGAGVDCSVRGQVRNEEEAKQFLARALLAIRASMQPPMPETLAQRLAREGELKDRGPPVIYLLRKNHVVRDEKHRVARCEYGSRGIDTGVEKVLLVVGATGAGKSSLINAMANYVYGVEWEDPFRFRLVDEDTGRSQAESQTKWITAYVLHRREGSRIPYTLTIVDTPGFGDTDGLQADEDLKGQIQHFFSSESALGEDHLDGVGMVAQASCARLTKTQRYVFESVLSVFGVDVKERIFAMATFADNQTPAVLEAMKVAEVPFSQDYKFNNSALYAAPAEGGDFDRAFWKMGVTNLKRFFRDLGETQPVSLKLTKEVLNERQKLNATLQGLQAQFDLGVGKLEEIRNELKVLRERESDIACNKSFQYVLEVQRSRKVDLVGEHVTNCLVCSFTCHYPCRTRETERKRECSAMDGAGNCTACPKHCAWSQHAANTYRFERFTEVETRTSQALLDRYQKSLAGKSKSETLLQRARNDFKQARKNVRDTLSRVHEIQRRLETIALRPHLTDTTEYLELLIKTEERENKPGHMQRLRYLHAALKREKLGRQVKEGQDPFEEYEELLQEEEEEERDVEENVQLLFQLLDLLSGLPEESTGPKEGDYDVFFDFGDEEIWRECLGEPRSIVRFADPNRSREITDRALRQAASE</sequence>
<dbReference type="Gene3D" id="3.40.50.300">
    <property type="entry name" value="P-loop containing nucleotide triphosphate hydrolases"/>
    <property type="match status" value="1"/>
</dbReference>
<feature type="region of interest" description="Disordered" evidence="3">
    <location>
        <begin position="227"/>
        <end position="259"/>
    </location>
</feature>
<dbReference type="PANTHER" id="PTHR32046:SF14">
    <property type="match status" value="1"/>
</dbReference>
<keyword evidence="1" id="KW-0547">Nucleotide-binding</keyword>
<proteinExistence type="inferred from homology"/>
<dbReference type="SUPFAM" id="SSF52540">
    <property type="entry name" value="P-loop containing nucleoside triphosphate hydrolases"/>
    <property type="match status" value="1"/>
</dbReference>
<keyword evidence="4" id="KW-1133">Transmembrane helix</keyword>
<feature type="region of interest" description="Disordered" evidence="3">
    <location>
        <begin position="82"/>
        <end position="138"/>
    </location>
</feature>
<dbReference type="EMBL" id="LR903233">
    <property type="protein sequence ID" value="CAD7251670.1"/>
    <property type="molecule type" value="Genomic_DNA"/>
</dbReference>
<evidence type="ECO:0000256" key="2">
    <source>
        <dbReference type="SAM" id="Coils"/>
    </source>
</evidence>
<keyword evidence="2" id="KW-0175">Coiled coil</keyword>
<accession>A0A7R9FQU7</accession>
<keyword evidence="4" id="KW-0472">Membrane</keyword>
<dbReference type="InterPro" id="IPR030379">
    <property type="entry name" value="G_SEPTIN_dom"/>
</dbReference>
<feature type="transmembrane region" description="Helical" evidence="4">
    <location>
        <begin position="47"/>
        <end position="78"/>
    </location>
</feature>
<feature type="coiled-coil region" evidence="2">
    <location>
        <begin position="828"/>
        <end position="855"/>
    </location>
</feature>
<dbReference type="Pfam" id="PF00735">
    <property type="entry name" value="Septin"/>
    <property type="match status" value="1"/>
</dbReference>
<dbReference type="EMBL" id="CAJPEV010003716">
    <property type="protein sequence ID" value="CAG0900397.1"/>
    <property type="molecule type" value="Genomic_DNA"/>
</dbReference>
<evidence type="ECO:0000256" key="1">
    <source>
        <dbReference type="RuleBase" id="RU004560"/>
    </source>
</evidence>
<evidence type="ECO:0000256" key="4">
    <source>
        <dbReference type="SAM" id="Phobius"/>
    </source>
</evidence>
<evidence type="ECO:0000313" key="7">
    <source>
        <dbReference type="Proteomes" id="UP000677054"/>
    </source>
</evidence>
<feature type="compositionally biased region" description="Polar residues" evidence="3">
    <location>
        <begin position="233"/>
        <end position="252"/>
    </location>
</feature>
<evidence type="ECO:0000259" key="5">
    <source>
        <dbReference type="Pfam" id="PF00735"/>
    </source>
</evidence>
<feature type="compositionally biased region" description="Pro residues" evidence="3">
    <location>
        <begin position="87"/>
        <end position="96"/>
    </location>
</feature>
<dbReference type="CDD" id="cd00882">
    <property type="entry name" value="Ras_like_GTPase"/>
    <property type="match status" value="1"/>
</dbReference>
<dbReference type="OrthoDB" id="2386367at2759"/>